<accession>A0A0M2PVG6</accession>
<proteinExistence type="predicted"/>
<protein>
    <submittedName>
        <fullName evidence="1">Uncharacterized protein</fullName>
    </submittedName>
</protein>
<reference evidence="1" key="1">
    <citation type="submission" date="2012-04" db="EMBL/GenBank/DDBJ databases">
        <authorList>
            <person name="Borisov I.G."/>
            <person name="Ivanikova N.V."/>
            <person name="Pinevich A.V."/>
        </authorList>
    </citation>
    <scope>NUCLEOTIDE SEQUENCE</scope>
    <source>
        <strain evidence="1">CALU 1027</strain>
    </source>
</reference>
<evidence type="ECO:0000313" key="2">
    <source>
        <dbReference type="Proteomes" id="UP000034681"/>
    </source>
</evidence>
<gene>
    <name evidence="1" type="ORF">PROH_10570</name>
</gene>
<name>A0A0M2PVG6_PROHO</name>
<dbReference type="EMBL" id="AJTX02000004">
    <property type="protein sequence ID" value="KKJ00155.1"/>
    <property type="molecule type" value="Genomic_DNA"/>
</dbReference>
<keyword evidence="2" id="KW-1185">Reference proteome</keyword>
<dbReference type="RefSeq" id="WP_017711499.1">
    <property type="nucleotide sequence ID" value="NZ_KB235933.1"/>
</dbReference>
<dbReference type="OrthoDB" id="581886at2"/>
<organism evidence="1 2">
    <name type="scientific">Prochlorothrix hollandica PCC 9006 = CALU 1027</name>
    <dbReference type="NCBI Taxonomy" id="317619"/>
    <lineage>
        <taxon>Bacteria</taxon>
        <taxon>Bacillati</taxon>
        <taxon>Cyanobacteriota</taxon>
        <taxon>Cyanophyceae</taxon>
        <taxon>Prochlorotrichales</taxon>
        <taxon>Prochlorotrichaceae</taxon>
        <taxon>Prochlorothrix</taxon>
    </lineage>
</organism>
<comment type="caution">
    <text evidence="1">The sequence shown here is derived from an EMBL/GenBank/DDBJ whole genome shotgun (WGS) entry which is preliminary data.</text>
</comment>
<sequence>MNSGEEYLKKTESAVIKIFEGIESYIQVLHNSNPPIYLGNAGDTLNRRPEYENWITANQAGIQASRKAQRDFSAESFALATLCGSLLQIAAMGIQWFSENEEISENLPKSLYSLLKPKSKITKFCVGRKVRSVPIGLVIYAGRNQFNHMDDDELREPNVTIFDLLSKNYICTTDQSIESISLSAEQAKDITEKFPKDPAFNLKNGILISFSSNITGLLEWRDYESYYSDMYSNPKSVVGISMAETLGVVCPRRGHTTRPI</sequence>
<evidence type="ECO:0000313" key="1">
    <source>
        <dbReference type="EMBL" id="KKJ00155.1"/>
    </source>
</evidence>
<dbReference type="Proteomes" id="UP000034681">
    <property type="component" value="Unassembled WGS sequence"/>
</dbReference>
<dbReference type="AlphaFoldDB" id="A0A0M2PVG6"/>